<keyword evidence="2" id="KW-1185">Reference proteome</keyword>
<name>A0A839SM31_9SPHI</name>
<gene>
    <name evidence="1" type="ORF">FHS11_005396</name>
</gene>
<comment type="caution">
    <text evidence="1">The sequence shown here is derived from an EMBL/GenBank/DDBJ whole genome shotgun (WGS) entry which is preliminary data.</text>
</comment>
<sequence length="47" mass="5305">MKTIKKPSAKKLLIRFDNELKNLLTNDLKSFLLSKQQAMVNSNLSAA</sequence>
<evidence type="ECO:0000313" key="1">
    <source>
        <dbReference type="EMBL" id="MBB3058936.1"/>
    </source>
</evidence>
<dbReference type="Proteomes" id="UP000539265">
    <property type="component" value="Unassembled WGS sequence"/>
</dbReference>
<dbReference type="OrthoDB" id="800084at2"/>
<reference evidence="1" key="1">
    <citation type="submission" date="2020-08" db="EMBL/GenBank/DDBJ databases">
        <title>Genomic Encyclopedia of Type Strains, Phase III (KMG-III): the genomes of soil and plant-associated and newly described type strains.</title>
        <authorList>
            <person name="Whitman W."/>
        </authorList>
    </citation>
    <scope>NUCLEOTIDE SEQUENCE [LARGE SCALE GENOMIC DNA]</scope>
    <source>
        <strain evidence="1">CECT 8628</strain>
    </source>
</reference>
<organism evidence="1 2">
    <name type="scientific">Mucilaginibacter gotjawali</name>
    <dbReference type="NCBI Taxonomy" id="1550579"/>
    <lineage>
        <taxon>Bacteria</taxon>
        <taxon>Pseudomonadati</taxon>
        <taxon>Bacteroidota</taxon>
        <taxon>Sphingobacteriia</taxon>
        <taxon>Sphingobacteriales</taxon>
        <taxon>Sphingobacteriaceae</taxon>
        <taxon>Mucilaginibacter</taxon>
    </lineage>
</organism>
<dbReference type="EMBL" id="JACHWX010000027">
    <property type="protein sequence ID" value="MBB3058936.1"/>
    <property type="molecule type" value="Genomic_DNA"/>
</dbReference>
<protein>
    <submittedName>
        <fullName evidence="1">Uncharacterized protein</fullName>
    </submittedName>
</protein>
<dbReference type="AlphaFoldDB" id="A0A839SM31"/>
<accession>A0A839SM31</accession>
<proteinExistence type="predicted"/>
<evidence type="ECO:0000313" key="2">
    <source>
        <dbReference type="Proteomes" id="UP000539265"/>
    </source>
</evidence>
<dbReference type="RefSeq" id="WP_157750716.1">
    <property type="nucleotide sequence ID" value="NZ_AP017313.1"/>
</dbReference>